<reference evidence="9" key="1">
    <citation type="submission" date="2023-01" db="EMBL/GenBank/DDBJ databases">
        <authorList>
            <person name="Van Ghelder C."/>
            <person name="Rancurel C."/>
        </authorList>
    </citation>
    <scope>NUCLEOTIDE SEQUENCE</scope>
    <source>
        <strain evidence="9">CNCM I-4278</strain>
    </source>
</reference>
<organism evidence="9 10">
    <name type="scientific">Periconia digitata</name>
    <dbReference type="NCBI Taxonomy" id="1303443"/>
    <lineage>
        <taxon>Eukaryota</taxon>
        <taxon>Fungi</taxon>
        <taxon>Dikarya</taxon>
        <taxon>Ascomycota</taxon>
        <taxon>Pezizomycotina</taxon>
        <taxon>Dothideomycetes</taxon>
        <taxon>Pleosporomycetidae</taxon>
        <taxon>Pleosporales</taxon>
        <taxon>Massarineae</taxon>
        <taxon>Periconiaceae</taxon>
        <taxon>Periconia</taxon>
    </lineage>
</organism>
<feature type="transmembrane region" description="Helical" evidence="7">
    <location>
        <begin position="500"/>
        <end position="518"/>
    </location>
</feature>
<feature type="transmembrane region" description="Helical" evidence="7">
    <location>
        <begin position="76"/>
        <end position="97"/>
    </location>
</feature>
<dbReference type="PANTHER" id="PTHR48022:SF41">
    <property type="entry name" value="MAJOR FACILITATOR SUPERFAMILY (MFS) PROFILE DOMAIN-CONTAINING PROTEIN"/>
    <property type="match status" value="1"/>
</dbReference>
<dbReference type="Pfam" id="PF00083">
    <property type="entry name" value="Sugar_tr"/>
    <property type="match status" value="1"/>
</dbReference>
<dbReference type="GO" id="GO:0005351">
    <property type="term" value="F:carbohydrate:proton symporter activity"/>
    <property type="evidence" value="ECO:0007669"/>
    <property type="project" value="TreeGrafter"/>
</dbReference>
<keyword evidence="5 7" id="KW-0472">Membrane</keyword>
<keyword evidence="4 7" id="KW-1133">Transmembrane helix</keyword>
<evidence type="ECO:0000256" key="3">
    <source>
        <dbReference type="ARBA" id="ARBA00022692"/>
    </source>
</evidence>
<evidence type="ECO:0000256" key="2">
    <source>
        <dbReference type="ARBA" id="ARBA00010992"/>
    </source>
</evidence>
<evidence type="ECO:0000313" key="9">
    <source>
        <dbReference type="EMBL" id="CAI6334499.1"/>
    </source>
</evidence>
<dbReference type="Gene3D" id="1.20.1250.20">
    <property type="entry name" value="MFS general substrate transporter like domains"/>
    <property type="match status" value="1"/>
</dbReference>
<dbReference type="InterPro" id="IPR020846">
    <property type="entry name" value="MFS_dom"/>
</dbReference>
<evidence type="ECO:0000259" key="8">
    <source>
        <dbReference type="PROSITE" id="PS50850"/>
    </source>
</evidence>
<proteinExistence type="inferred from homology"/>
<evidence type="ECO:0000256" key="7">
    <source>
        <dbReference type="SAM" id="Phobius"/>
    </source>
</evidence>
<sequence>MASIARDIESVQDTQEAGSREINAPETEHQSPVAESMTSGSVTSSIVAEEQDDDDVSQSGDNDRTLWQNVKKYRKICFITLGLSSTALLYGYDYAIVSNISGMQSFQKDLGKMYNNEWILPSRWLSGWTAGSPGGAMLGTFFSGRWQDLYGRRIVLGCSSLLCAMGVAIMFPSYLSASLTCRRVLFLMGKIVQGFAIGVNVSTAQTYLSEILPRSLRASAMSLFPIFTCLGQIVGALVVYTSLAKPRGYVVAFGSQWLFSLFPVIVAFCIPESPAFYIRNSKLDKAREAQARLSPPDVDAEAAVRRVKRNVDAQVHARRSSRFMHCFSGINRRRTFIVMWAQSLQSVFGLVMLSKAAYFLQLVGLSPKQSVIFVIVGLVLSFLANIASIWIVARVERKKLIMVTMGLASLSWLGMGIANCFSNKEVGWWTGAFMILVAVICSLGVWPASYTVSSETSSLRLRARTQAIGWLANSAAFFASGFGVTYIYNPDGIDLRGKIGFTYFGSCVLGVLVTWLVVPEMKGRSVEEIDRMFECKVGAREWVGWKEEAVIEMEEGVGREKEAGKKV</sequence>
<dbReference type="GO" id="GO:0016020">
    <property type="term" value="C:membrane"/>
    <property type="evidence" value="ECO:0007669"/>
    <property type="project" value="UniProtKB-SubCell"/>
</dbReference>
<feature type="region of interest" description="Disordered" evidence="6">
    <location>
        <begin position="1"/>
        <end position="61"/>
    </location>
</feature>
<dbReference type="InterPro" id="IPR005828">
    <property type="entry name" value="MFS_sugar_transport-like"/>
</dbReference>
<comment type="subcellular location">
    <subcellularLocation>
        <location evidence="1">Membrane</location>
        <topology evidence="1">Multi-pass membrane protein</topology>
    </subcellularLocation>
</comment>
<feature type="transmembrane region" description="Helical" evidence="7">
    <location>
        <begin position="467"/>
        <end position="488"/>
    </location>
</feature>
<feature type="transmembrane region" description="Helical" evidence="7">
    <location>
        <begin position="371"/>
        <end position="393"/>
    </location>
</feature>
<gene>
    <name evidence="9" type="ORF">PDIGIT_LOCUS7560</name>
</gene>
<feature type="transmembrane region" description="Helical" evidence="7">
    <location>
        <begin position="249"/>
        <end position="270"/>
    </location>
</feature>
<dbReference type="OrthoDB" id="6612291at2759"/>
<dbReference type="InterPro" id="IPR005829">
    <property type="entry name" value="Sugar_transporter_CS"/>
</dbReference>
<feature type="transmembrane region" description="Helical" evidence="7">
    <location>
        <begin position="220"/>
        <end position="243"/>
    </location>
</feature>
<feature type="transmembrane region" description="Helical" evidence="7">
    <location>
        <begin position="427"/>
        <end position="446"/>
    </location>
</feature>
<feature type="transmembrane region" description="Helical" evidence="7">
    <location>
        <begin position="124"/>
        <end position="142"/>
    </location>
</feature>
<evidence type="ECO:0000256" key="4">
    <source>
        <dbReference type="ARBA" id="ARBA00022989"/>
    </source>
</evidence>
<feature type="domain" description="Major facilitator superfamily (MFS) profile" evidence="8">
    <location>
        <begin position="79"/>
        <end position="522"/>
    </location>
</feature>
<evidence type="ECO:0000256" key="1">
    <source>
        <dbReference type="ARBA" id="ARBA00004141"/>
    </source>
</evidence>
<keyword evidence="3 7" id="KW-0812">Transmembrane</keyword>
<evidence type="ECO:0000313" key="10">
    <source>
        <dbReference type="Proteomes" id="UP001152607"/>
    </source>
</evidence>
<dbReference type="SUPFAM" id="SSF103473">
    <property type="entry name" value="MFS general substrate transporter"/>
    <property type="match status" value="1"/>
</dbReference>
<dbReference type="PANTHER" id="PTHR48022">
    <property type="entry name" value="PLASTIDIC GLUCOSE TRANSPORTER 4"/>
    <property type="match status" value="1"/>
</dbReference>
<evidence type="ECO:0000256" key="5">
    <source>
        <dbReference type="ARBA" id="ARBA00023136"/>
    </source>
</evidence>
<dbReference type="PROSITE" id="PS50850">
    <property type="entry name" value="MFS"/>
    <property type="match status" value="1"/>
</dbReference>
<dbReference type="PROSITE" id="PS00217">
    <property type="entry name" value="SUGAR_TRANSPORT_2"/>
    <property type="match status" value="1"/>
</dbReference>
<comment type="similarity">
    <text evidence="2">Belongs to the major facilitator superfamily. Sugar transporter (TC 2.A.1.1) family.</text>
</comment>
<name>A0A9W4UFQ2_9PLEO</name>
<feature type="transmembrane region" description="Helical" evidence="7">
    <location>
        <begin position="187"/>
        <end position="208"/>
    </location>
</feature>
<feature type="transmembrane region" description="Helical" evidence="7">
    <location>
        <begin position="337"/>
        <end position="359"/>
    </location>
</feature>
<feature type="compositionally biased region" description="Polar residues" evidence="6">
    <location>
        <begin position="36"/>
        <end position="46"/>
    </location>
</feature>
<protein>
    <recommendedName>
        <fullName evidence="8">Major facilitator superfamily (MFS) profile domain-containing protein</fullName>
    </recommendedName>
</protein>
<dbReference type="Proteomes" id="UP001152607">
    <property type="component" value="Unassembled WGS sequence"/>
</dbReference>
<dbReference type="EMBL" id="CAOQHR010000005">
    <property type="protein sequence ID" value="CAI6334499.1"/>
    <property type="molecule type" value="Genomic_DNA"/>
</dbReference>
<feature type="transmembrane region" description="Helical" evidence="7">
    <location>
        <begin position="154"/>
        <end position="175"/>
    </location>
</feature>
<feature type="transmembrane region" description="Helical" evidence="7">
    <location>
        <begin position="400"/>
        <end position="421"/>
    </location>
</feature>
<dbReference type="AlphaFoldDB" id="A0A9W4UFQ2"/>
<comment type="caution">
    <text evidence="9">The sequence shown here is derived from an EMBL/GenBank/DDBJ whole genome shotgun (WGS) entry which is preliminary data.</text>
</comment>
<keyword evidence="10" id="KW-1185">Reference proteome</keyword>
<dbReference type="InterPro" id="IPR050360">
    <property type="entry name" value="MFS_Sugar_Transporters"/>
</dbReference>
<dbReference type="InterPro" id="IPR036259">
    <property type="entry name" value="MFS_trans_sf"/>
</dbReference>
<evidence type="ECO:0000256" key="6">
    <source>
        <dbReference type="SAM" id="MobiDB-lite"/>
    </source>
</evidence>
<accession>A0A9W4UFQ2</accession>